<accession>A0A3A3ZK51</accession>
<dbReference type="InterPro" id="IPR036390">
    <property type="entry name" value="WH_DNA-bd_sf"/>
</dbReference>
<evidence type="ECO:0000313" key="2">
    <source>
        <dbReference type="EMBL" id="RJK96079.1"/>
    </source>
</evidence>
<comment type="similarity">
    <text evidence="1">Belongs to the ROK (NagC/XylR) family.</text>
</comment>
<name>A0A3A3ZK51_9ACTN</name>
<evidence type="ECO:0000256" key="1">
    <source>
        <dbReference type="ARBA" id="ARBA00006479"/>
    </source>
</evidence>
<dbReference type="InterPro" id="IPR000600">
    <property type="entry name" value="ROK"/>
</dbReference>
<dbReference type="InterPro" id="IPR043129">
    <property type="entry name" value="ATPase_NBD"/>
</dbReference>
<dbReference type="Gene3D" id="3.30.420.40">
    <property type="match status" value="2"/>
</dbReference>
<dbReference type="PANTHER" id="PTHR18964">
    <property type="entry name" value="ROK (REPRESSOR, ORF, KINASE) FAMILY"/>
    <property type="match status" value="1"/>
</dbReference>
<protein>
    <submittedName>
        <fullName evidence="2">ROK family protein</fullName>
    </submittedName>
</protein>
<reference evidence="2 3" key="1">
    <citation type="submission" date="2018-09" db="EMBL/GenBank/DDBJ databases">
        <title>YIM 75000 draft genome.</title>
        <authorList>
            <person name="Tang S."/>
            <person name="Feng Y."/>
        </authorList>
    </citation>
    <scope>NUCLEOTIDE SEQUENCE [LARGE SCALE GENOMIC DNA]</scope>
    <source>
        <strain evidence="2 3">YIM 75000</strain>
    </source>
</reference>
<dbReference type="PANTHER" id="PTHR18964:SF173">
    <property type="entry name" value="GLUCOKINASE"/>
    <property type="match status" value="1"/>
</dbReference>
<dbReference type="AlphaFoldDB" id="A0A3A3ZK51"/>
<gene>
    <name evidence="2" type="ORF">D5H78_11060</name>
</gene>
<proteinExistence type="inferred from homology"/>
<dbReference type="InterPro" id="IPR049874">
    <property type="entry name" value="ROK_cs"/>
</dbReference>
<dbReference type="Proteomes" id="UP000265614">
    <property type="component" value="Unassembled WGS sequence"/>
</dbReference>
<evidence type="ECO:0000313" key="3">
    <source>
        <dbReference type="Proteomes" id="UP000265614"/>
    </source>
</evidence>
<dbReference type="PROSITE" id="PS01125">
    <property type="entry name" value="ROK"/>
    <property type="match status" value="1"/>
</dbReference>
<organism evidence="2 3">
    <name type="scientific">Vallicoccus soli</name>
    <dbReference type="NCBI Taxonomy" id="2339232"/>
    <lineage>
        <taxon>Bacteria</taxon>
        <taxon>Bacillati</taxon>
        <taxon>Actinomycetota</taxon>
        <taxon>Actinomycetes</taxon>
        <taxon>Motilibacterales</taxon>
        <taxon>Vallicoccaceae</taxon>
        <taxon>Vallicoccus</taxon>
    </lineage>
</organism>
<comment type="caution">
    <text evidence="2">The sequence shown here is derived from an EMBL/GenBank/DDBJ whole genome shotgun (WGS) entry which is preliminary data.</text>
</comment>
<dbReference type="SUPFAM" id="SSF46785">
    <property type="entry name" value="Winged helix' DNA-binding domain"/>
    <property type="match status" value="1"/>
</dbReference>
<dbReference type="EMBL" id="QZEZ01000004">
    <property type="protein sequence ID" value="RJK96079.1"/>
    <property type="molecule type" value="Genomic_DNA"/>
</dbReference>
<dbReference type="RefSeq" id="WP_119950505.1">
    <property type="nucleotide sequence ID" value="NZ_QZEZ01000004.1"/>
</dbReference>
<dbReference type="OrthoDB" id="3189808at2"/>
<keyword evidence="3" id="KW-1185">Reference proteome</keyword>
<sequence>MRRRVQEGVQRVHIARPETPLQARLLRLLRDRGPQARGGLAEVADLSRTRLGAELDRLAVAGLLEVRRSDAGRHSATVDLHPDLRFLGVDVGATSVDVGVTDGRLRLLGRRGRELDVREGPAVVLDAVVALWRELRAEGRAVELHGAGIGLPGPVASDEGVPVAPPLMPGWDRYPVRDHLVRALGCTVVVDNDVNVLALGEHHAGAARGVDDVLFVKLGTGVGAAVFLGGRPYRGATGSAGDVGHLGLDDSAEPCPCGARGCVEAVVSGAALARTATAAARSGASPVLARRLAAAGRVTARDVAAAATEADPEAVRLVRESGRRVGRLLATLVSFANPGLVVLCGGMTGLGHTLLAEVRAEVYRRSPPLATGDLPIVLSELGTAAGLVGGARLVSDHLFAA</sequence>
<dbReference type="SUPFAM" id="SSF53067">
    <property type="entry name" value="Actin-like ATPase domain"/>
    <property type="match status" value="1"/>
</dbReference>
<dbReference type="Pfam" id="PF00480">
    <property type="entry name" value="ROK"/>
    <property type="match status" value="1"/>
</dbReference>